<proteinExistence type="predicted"/>
<sequence>MITQSLIDGSSFKKRSAINFDTRSAISSEWRLVGKPSSGNDTTLGHSLISKFRREKAILLREMTQDLDIHISESFEDGGDYANRQVRIPEHRIFQLQLISTGKAEQPEERKQAKRSLISASL</sequence>
<feature type="region of interest" description="Disordered" evidence="1">
    <location>
        <begin position="103"/>
        <end position="122"/>
    </location>
</feature>
<dbReference type="AlphaFoldDB" id="A0A2H5N0C3"/>
<comment type="caution">
    <text evidence="2">The sequence shown here is derived from an EMBL/GenBank/DDBJ whole genome shotgun (WGS) entry which is preliminary data.</text>
</comment>
<evidence type="ECO:0000313" key="2">
    <source>
        <dbReference type="EMBL" id="GAY33669.1"/>
    </source>
</evidence>
<accession>A0A2H5N0C3</accession>
<protein>
    <submittedName>
        <fullName evidence="2">Uncharacterized protein</fullName>
    </submittedName>
</protein>
<dbReference type="EMBL" id="BDQV01001592">
    <property type="protein sequence ID" value="GAY33669.1"/>
    <property type="molecule type" value="Genomic_DNA"/>
</dbReference>
<organism evidence="2 3">
    <name type="scientific">Citrus unshiu</name>
    <name type="common">Satsuma mandarin</name>
    <name type="synonym">Citrus nobilis var. unshiu</name>
    <dbReference type="NCBI Taxonomy" id="55188"/>
    <lineage>
        <taxon>Eukaryota</taxon>
        <taxon>Viridiplantae</taxon>
        <taxon>Streptophyta</taxon>
        <taxon>Embryophyta</taxon>
        <taxon>Tracheophyta</taxon>
        <taxon>Spermatophyta</taxon>
        <taxon>Magnoliopsida</taxon>
        <taxon>eudicotyledons</taxon>
        <taxon>Gunneridae</taxon>
        <taxon>Pentapetalae</taxon>
        <taxon>rosids</taxon>
        <taxon>malvids</taxon>
        <taxon>Sapindales</taxon>
        <taxon>Rutaceae</taxon>
        <taxon>Aurantioideae</taxon>
        <taxon>Citrus</taxon>
    </lineage>
</organism>
<dbReference type="Proteomes" id="UP000236630">
    <property type="component" value="Unassembled WGS sequence"/>
</dbReference>
<gene>
    <name evidence="2" type="ORF">CUMW_275960</name>
</gene>
<evidence type="ECO:0000256" key="1">
    <source>
        <dbReference type="SAM" id="MobiDB-lite"/>
    </source>
</evidence>
<evidence type="ECO:0000313" key="3">
    <source>
        <dbReference type="Proteomes" id="UP000236630"/>
    </source>
</evidence>
<name>A0A2H5N0C3_CITUN</name>
<keyword evidence="3" id="KW-1185">Reference proteome</keyword>
<reference evidence="2 3" key="1">
    <citation type="journal article" date="2017" name="Front. Genet.">
        <title>Draft sequencing of the heterozygous diploid genome of Satsuma (Citrus unshiu Marc.) using a hybrid assembly approach.</title>
        <authorList>
            <person name="Shimizu T."/>
            <person name="Tanizawa Y."/>
            <person name="Mochizuki T."/>
            <person name="Nagasaki H."/>
            <person name="Yoshioka T."/>
            <person name="Toyoda A."/>
            <person name="Fujiyama A."/>
            <person name="Kaminuma E."/>
            <person name="Nakamura Y."/>
        </authorList>
    </citation>
    <scope>NUCLEOTIDE SEQUENCE [LARGE SCALE GENOMIC DNA]</scope>
    <source>
        <strain evidence="3">cv. Miyagawa wase</strain>
    </source>
</reference>